<dbReference type="EMBL" id="JACHEB010000017">
    <property type="protein sequence ID" value="MBB5331678.1"/>
    <property type="molecule type" value="Genomic_DNA"/>
</dbReference>
<comment type="caution">
    <text evidence="3">The sequence shown here is derived from an EMBL/GenBank/DDBJ whole genome shotgun (WGS) entry which is preliminary data.</text>
</comment>
<feature type="domain" description="Ice-binding protein C-terminal" evidence="2">
    <location>
        <begin position="138"/>
        <end position="161"/>
    </location>
</feature>
<dbReference type="InterPro" id="IPR013424">
    <property type="entry name" value="Ice-binding_C"/>
</dbReference>
<evidence type="ECO:0000256" key="1">
    <source>
        <dbReference type="SAM" id="SignalP"/>
    </source>
</evidence>
<organism evidence="3 4">
    <name type="scientific">Tunturiibacter gelidiferens</name>
    <dbReference type="NCBI Taxonomy" id="3069689"/>
    <lineage>
        <taxon>Bacteria</taxon>
        <taxon>Pseudomonadati</taxon>
        <taxon>Acidobacteriota</taxon>
        <taxon>Terriglobia</taxon>
        <taxon>Terriglobales</taxon>
        <taxon>Acidobacteriaceae</taxon>
        <taxon>Tunturiibacter</taxon>
    </lineage>
</organism>
<dbReference type="Proteomes" id="UP000535182">
    <property type="component" value="Unassembled WGS sequence"/>
</dbReference>
<evidence type="ECO:0000313" key="3">
    <source>
        <dbReference type="EMBL" id="MBB5331678.1"/>
    </source>
</evidence>
<feature type="chain" id="PRO_5040771207" description="Ice-binding protein C-terminal domain-containing protein" evidence="1">
    <location>
        <begin position="25"/>
        <end position="164"/>
    </location>
</feature>
<keyword evidence="1" id="KW-0732">Signal</keyword>
<keyword evidence="4" id="KW-1185">Reference proteome</keyword>
<evidence type="ECO:0000259" key="2">
    <source>
        <dbReference type="Pfam" id="PF07589"/>
    </source>
</evidence>
<protein>
    <recommendedName>
        <fullName evidence="2">Ice-binding protein C-terminal domain-containing protein</fullName>
    </recommendedName>
</protein>
<reference evidence="3 4" key="1">
    <citation type="submission" date="2020-08" db="EMBL/GenBank/DDBJ databases">
        <title>Genomic Encyclopedia of Type Strains, Phase IV (KMG-V): Genome sequencing to study the core and pangenomes of soil and plant-associated prokaryotes.</title>
        <authorList>
            <person name="Whitman W."/>
        </authorList>
    </citation>
    <scope>NUCLEOTIDE SEQUENCE [LARGE SCALE GENOMIC DNA]</scope>
    <source>
        <strain evidence="3 4">X5P2</strain>
    </source>
</reference>
<dbReference type="AlphaFoldDB" id="A0A9X0QJZ7"/>
<evidence type="ECO:0000313" key="4">
    <source>
        <dbReference type="Proteomes" id="UP000535182"/>
    </source>
</evidence>
<dbReference type="NCBIfam" id="TIGR02595">
    <property type="entry name" value="PEP_CTERM"/>
    <property type="match status" value="1"/>
</dbReference>
<name>A0A9X0QJZ7_9BACT</name>
<sequence>MNSFRLPITIALLCVLAFTGSAYANTYDFSVTGSSGTFSGAGTLTATSIGSGEYLITAITGTGVTGLIAPGSFNGNDDLLFPSSLPQLSSNGFSFIDVNGPDKFDVNIFNNGSGYFAYLQDEDHFTETVPVTFALTATIPEPSTLILLSTGIFGLTGVVRRNSF</sequence>
<accession>A0A9X0QJZ7</accession>
<feature type="signal peptide" evidence="1">
    <location>
        <begin position="1"/>
        <end position="24"/>
    </location>
</feature>
<dbReference type="RefSeq" id="WP_183981494.1">
    <property type="nucleotide sequence ID" value="NZ_JACHEB010000017.1"/>
</dbReference>
<gene>
    <name evidence="3" type="ORF">HDF14_005327</name>
</gene>
<proteinExistence type="predicted"/>
<dbReference type="Pfam" id="PF07589">
    <property type="entry name" value="PEP-CTERM"/>
    <property type="match status" value="1"/>
</dbReference>